<evidence type="ECO:0000313" key="3">
    <source>
        <dbReference type="Proteomes" id="UP000824102"/>
    </source>
</evidence>
<dbReference type="PANTHER" id="PTHR46333">
    <property type="entry name" value="CYTOKINESIS PROTEIN 3"/>
    <property type="match status" value="1"/>
</dbReference>
<comment type="caution">
    <text evidence="2">The sequence shown here is derived from an EMBL/GenBank/DDBJ whole genome shotgun (WGS) entry which is preliminary data.</text>
</comment>
<name>A0A9D2G499_9FIRM</name>
<feature type="transmembrane region" description="Helical" evidence="1">
    <location>
        <begin position="161"/>
        <end position="180"/>
    </location>
</feature>
<reference evidence="2" key="2">
    <citation type="submission" date="2021-04" db="EMBL/GenBank/DDBJ databases">
        <authorList>
            <person name="Gilroy R."/>
        </authorList>
    </citation>
    <scope>NUCLEOTIDE SEQUENCE</scope>
    <source>
        <strain evidence="2">ChiW7-2402</strain>
    </source>
</reference>
<dbReference type="EMBL" id="DXBB01000002">
    <property type="protein sequence ID" value="HIZ71952.1"/>
    <property type="molecule type" value="Genomic_DNA"/>
</dbReference>
<keyword evidence="1" id="KW-0472">Membrane</keyword>
<dbReference type="PANTHER" id="PTHR46333:SF2">
    <property type="entry name" value="CYTOKINESIS PROTEIN 3"/>
    <property type="match status" value="1"/>
</dbReference>
<dbReference type="Gene3D" id="3.10.620.30">
    <property type="match status" value="1"/>
</dbReference>
<organism evidence="2 3">
    <name type="scientific">Candidatus Gallimonas intestinavium</name>
    <dbReference type="NCBI Taxonomy" id="2838603"/>
    <lineage>
        <taxon>Bacteria</taxon>
        <taxon>Bacillati</taxon>
        <taxon>Bacillota</taxon>
        <taxon>Clostridia</taxon>
        <taxon>Candidatus Gallimonas</taxon>
    </lineage>
</organism>
<accession>A0A9D2G499</accession>
<evidence type="ECO:0008006" key="4">
    <source>
        <dbReference type="Google" id="ProtNLM"/>
    </source>
</evidence>
<dbReference type="InterPro" id="IPR038765">
    <property type="entry name" value="Papain-like_cys_pep_sf"/>
</dbReference>
<dbReference type="SUPFAM" id="SSF54001">
    <property type="entry name" value="Cysteine proteinases"/>
    <property type="match status" value="1"/>
</dbReference>
<gene>
    <name evidence="2" type="ORF">H9964_00040</name>
</gene>
<dbReference type="Proteomes" id="UP000824102">
    <property type="component" value="Unassembled WGS sequence"/>
</dbReference>
<evidence type="ECO:0000256" key="1">
    <source>
        <dbReference type="SAM" id="Phobius"/>
    </source>
</evidence>
<dbReference type="GO" id="GO:0005737">
    <property type="term" value="C:cytoplasm"/>
    <property type="evidence" value="ECO:0007669"/>
    <property type="project" value="TreeGrafter"/>
</dbReference>
<feature type="transmembrane region" description="Helical" evidence="1">
    <location>
        <begin position="89"/>
        <end position="110"/>
    </location>
</feature>
<keyword evidence="1" id="KW-0812">Transmembrane</keyword>
<protein>
    <recommendedName>
        <fullName evidence="4">Transglutaminase-like domain-containing protein</fullName>
    </recommendedName>
</protein>
<reference evidence="2" key="1">
    <citation type="journal article" date="2021" name="PeerJ">
        <title>Extensive microbial diversity within the chicken gut microbiome revealed by metagenomics and culture.</title>
        <authorList>
            <person name="Gilroy R."/>
            <person name="Ravi A."/>
            <person name="Getino M."/>
            <person name="Pursley I."/>
            <person name="Horton D.L."/>
            <person name="Alikhan N.F."/>
            <person name="Baker D."/>
            <person name="Gharbi K."/>
            <person name="Hall N."/>
            <person name="Watson M."/>
            <person name="Adriaenssens E.M."/>
            <person name="Foster-Nyarko E."/>
            <person name="Jarju S."/>
            <person name="Secka A."/>
            <person name="Antonio M."/>
            <person name="Oren A."/>
            <person name="Chaudhuri R.R."/>
            <person name="La Ragione R."/>
            <person name="Hildebrand F."/>
            <person name="Pallen M.J."/>
        </authorList>
    </citation>
    <scope>NUCLEOTIDE SEQUENCE</scope>
    <source>
        <strain evidence="2">ChiW7-2402</strain>
    </source>
</reference>
<keyword evidence="1" id="KW-1133">Transmembrane helix</keyword>
<proteinExistence type="predicted"/>
<feature type="transmembrane region" description="Helical" evidence="1">
    <location>
        <begin position="192"/>
        <end position="212"/>
    </location>
</feature>
<feature type="transmembrane region" description="Helical" evidence="1">
    <location>
        <begin position="43"/>
        <end position="69"/>
    </location>
</feature>
<feature type="transmembrane region" description="Helical" evidence="1">
    <location>
        <begin position="6"/>
        <end position="23"/>
    </location>
</feature>
<dbReference type="InterPro" id="IPR052557">
    <property type="entry name" value="CAP/Cytokinesis_protein"/>
</dbReference>
<sequence length="1726" mass="193543">MQTFIKSLFVLIALVALAVPFLLEYVAYRRDRAKKICYKRFRVIVYTAGYLIVITIVLCLLTDLLSLLGSLPLVQSIVSALAIGSRTEYFVRVFTAVLVNVAVGLGYWLIGRFVRIGIGKASLTEPKKADGQFTRRQMAERKAVRFFYGDAWFFVAKVLKYLAAILSAVYLLLFAVWLIFGVADVNWPPYDFISMIFGAGVNYPVIVLLALWEMYFFLAGVQRLEEECPELLGRSPAKLKKYRTDLKTVDTGVRGVFKDYYVRDLKPVEKGEELASTSHDPVTVYIKEAIRHDKPEHQLYLNAADKLVGGTGSLLINGNFFSPFSMYLLRYLSAILARGDSIIFVCNSDAQIDAVHDYLVQGFSEISSLKQGGGKHRFDHPIWRIVKVSGERSVVEEAGVDDANVLVTSLGYLCSDRFEDAYKNFVTFVDIVVFVDMLDTLNKFNRQLAMLNTKLKHIVRKNLLAARLDSADDDDTAMRYASRQVRYLCFDDTRTPGLDKVVKSMLGVTLDTTDAMYYSPSTAVRFYNFEGRLDENGRRSCPQIVDAGEEVGVVMSLAQFSLLKGASNVAVFTDDVIPYANILETISSNIGGMTVNLNADKIRINKRFCDPRDYSVVIAVDSGDNLPAVVRRYMSILSGSEALLIIVSKPYMLRDYYLDNIDAIWRSSQIQRIPVEVDTERNMAQRILVKAGEAGIFASEVIRLAESIPRFSGSVARRDVNAILCEVLKMNGVPEANITNVFNYFEYAISQTFDDAGKFNSDVRIILRRDGNIYDTISGRNMIIMTVGDAEMTLSLPRSRITQNYIAEQNFVHNGSIYHILNIDVPAGRLSARLALGGTNEEVYRYVQARTYRIELGDAVERVGRAKHIVLDRDSDTISVSDAYISVERVPMEVLTSGYYDIDPHTLAYNNTNGSYHIIDEEGKNELALQTYRRYGALSSPVYSSDRVLRKTTLNASEKGALVMRIKVTGKFGENVKKMMQLAAVMFNELLRSMFPSVADAIAVCPVLEGSYAGEDAASVLRKQPRLIVDGGDPNPDGGFELVIIEDCRTNLGVISALMSSGDNMFVTLFRPLLDYLRWYRASAREDGYLRFGLDHDPDCFDFEGLEKLAGLLADDKHDVRVVEVGSLVEYEVCDFCGNRYPKGDDILVFEDGRKICRDCAANLAGGDRKVLHQCLDRARMFLESTYGIALGDDYEVCFESASKIVNTLRLNSGLFKHDADIPLKSYVAYADARFTIHAEDDIPAVNLSELLVRELTRVWLLKHLPEIDGEYAEGLIAIVSVQYLRFFGQETLAQRRATYYESTANLSGKGYRRLVSELLAHTEAGNNPFRYLLGLTGGGQAIVQPLPAFSEESDLGHPYRPAEPDRVKEGELTYFYYPRLGEKLRKVYDALLAAIRAHEDTADPCGCTMDEVSTAEDALRYDHPELFWYKTFGYTPDRLKLYYGASAEEAASLQTRIESAAAEYLKGITDEMSAYDVALRIHLRVISSVDYDTIALNKQKEEGGTAKDEIDYLRTICGVFLNRAAVCEGYARAVQYLLQRCGVECAEAVGEIAEDGGGHAWNIVKVDGDYYYMDTTWDDSSNTIQKVKSRDCGFAYFCITSEEVLRTRDTKGSPVEMPVCTATRANYYTHNGLVLERYDLEKLKQIAADATRRKSSAITFKCADKPLYEQALSRLFKEGSDWSEVLKAAVKADRKIVDGSVTYSSDSNLRTITMRLKRKSDDPEK</sequence>
<evidence type="ECO:0000313" key="2">
    <source>
        <dbReference type="EMBL" id="HIZ71952.1"/>
    </source>
</evidence>